<evidence type="ECO:0000256" key="1">
    <source>
        <dbReference type="SAM" id="MobiDB-lite"/>
    </source>
</evidence>
<evidence type="ECO:0000313" key="2">
    <source>
        <dbReference type="EMBL" id="KZV82254.1"/>
    </source>
</evidence>
<name>A0A165CD64_EXIGL</name>
<sequence length="105" mass="11162">MHVQEHAPAHRVPDAMDSSPATNDCDPAESSAAHLPRVRLACSKPNLGVEKQRTAGFCGCSVGPLGVHKKPTEPRASLPITWRPISGRARCALSSQKGPSSQKRS</sequence>
<keyword evidence="3" id="KW-1185">Reference proteome</keyword>
<gene>
    <name evidence="2" type="ORF">EXIGLDRAFT_351054</name>
</gene>
<evidence type="ECO:0000313" key="3">
    <source>
        <dbReference type="Proteomes" id="UP000077266"/>
    </source>
</evidence>
<protein>
    <submittedName>
        <fullName evidence="2">Uncharacterized protein</fullName>
    </submittedName>
</protein>
<dbReference type="AlphaFoldDB" id="A0A165CD64"/>
<dbReference type="InParanoid" id="A0A165CD64"/>
<feature type="region of interest" description="Disordered" evidence="1">
    <location>
        <begin position="1"/>
        <end position="34"/>
    </location>
</feature>
<reference evidence="2 3" key="1">
    <citation type="journal article" date="2016" name="Mol. Biol. Evol.">
        <title>Comparative Genomics of Early-Diverging Mushroom-Forming Fungi Provides Insights into the Origins of Lignocellulose Decay Capabilities.</title>
        <authorList>
            <person name="Nagy L.G."/>
            <person name="Riley R."/>
            <person name="Tritt A."/>
            <person name="Adam C."/>
            <person name="Daum C."/>
            <person name="Floudas D."/>
            <person name="Sun H."/>
            <person name="Yadav J.S."/>
            <person name="Pangilinan J."/>
            <person name="Larsson K.H."/>
            <person name="Matsuura K."/>
            <person name="Barry K."/>
            <person name="Labutti K."/>
            <person name="Kuo R."/>
            <person name="Ohm R.A."/>
            <person name="Bhattacharya S.S."/>
            <person name="Shirouzu T."/>
            <person name="Yoshinaga Y."/>
            <person name="Martin F.M."/>
            <person name="Grigoriev I.V."/>
            <person name="Hibbett D.S."/>
        </authorList>
    </citation>
    <scope>NUCLEOTIDE SEQUENCE [LARGE SCALE GENOMIC DNA]</scope>
    <source>
        <strain evidence="2 3">HHB12029</strain>
    </source>
</reference>
<dbReference type="Proteomes" id="UP000077266">
    <property type="component" value="Unassembled WGS sequence"/>
</dbReference>
<proteinExistence type="predicted"/>
<organism evidence="2 3">
    <name type="scientific">Exidia glandulosa HHB12029</name>
    <dbReference type="NCBI Taxonomy" id="1314781"/>
    <lineage>
        <taxon>Eukaryota</taxon>
        <taxon>Fungi</taxon>
        <taxon>Dikarya</taxon>
        <taxon>Basidiomycota</taxon>
        <taxon>Agaricomycotina</taxon>
        <taxon>Agaricomycetes</taxon>
        <taxon>Auriculariales</taxon>
        <taxon>Exidiaceae</taxon>
        <taxon>Exidia</taxon>
    </lineage>
</organism>
<dbReference type="EMBL" id="KV426336">
    <property type="protein sequence ID" value="KZV82254.1"/>
    <property type="molecule type" value="Genomic_DNA"/>
</dbReference>
<feature type="compositionally biased region" description="Basic and acidic residues" evidence="1">
    <location>
        <begin position="1"/>
        <end position="14"/>
    </location>
</feature>
<accession>A0A165CD64</accession>